<evidence type="ECO:0000256" key="3">
    <source>
        <dbReference type="ARBA" id="ARBA00022692"/>
    </source>
</evidence>
<reference evidence="10" key="1">
    <citation type="submission" date="2016-03" db="EMBL/GenBank/DDBJ databases">
        <authorList>
            <person name="Devillers Hugo."/>
        </authorList>
    </citation>
    <scope>NUCLEOTIDE SEQUENCE [LARGE SCALE GENOMIC DNA]</scope>
</reference>
<gene>
    <name evidence="9" type="ORF">LAME_0H06392G</name>
</gene>
<dbReference type="PANTHER" id="PTHR15301:SF3">
    <property type="entry name" value="PROTEIN NSG1-RELATED"/>
    <property type="match status" value="1"/>
</dbReference>
<keyword evidence="6 8" id="KW-0472">Membrane</keyword>
<comment type="similarity">
    <text evidence="2">Belongs to the INSIG family.</text>
</comment>
<feature type="transmembrane region" description="Helical" evidence="8">
    <location>
        <begin position="199"/>
        <end position="224"/>
    </location>
</feature>
<dbReference type="EMBL" id="LT598480">
    <property type="protein sequence ID" value="SCV02935.1"/>
    <property type="molecule type" value="Genomic_DNA"/>
</dbReference>
<sequence length="262" mass="29420">MAKKSAQVSKNGHSHSTESMSNLTRPQLYSIYDSEITNSEDNEVYEEAKKSVGHFPKTWKKKAGPTERQSKLQKTVHVLWSLSLLGLAGISYNELSKQLHDNHELHAELASRPLALGVEICRTLSFGMVPMWLAYALEGVLFGALFPLFDTLWGRPVQTTTFASFLRCVNAMLGVAFGIRRIEWSSSLQASGAWFLLNIVLWMFFDGTPSMLLGCLGIGTIASVTSYRDVTDYSQVLYFMDFYFLGLLLFGKLGRYLYGQRA</sequence>
<comment type="subcellular location">
    <subcellularLocation>
        <location evidence="1">Endoplasmic reticulum membrane</location>
        <topology evidence="1">Multi-pass membrane protein</topology>
    </subcellularLocation>
</comment>
<feature type="region of interest" description="Disordered" evidence="7">
    <location>
        <begin position="1"/>
        <end position="23"/>
    </location>
</feature>
<keyword evidence="3 8" id="KW-0812">Transmembrane</keyword>
<keyword evidence="5 8" id="KW-1133">Transmembrane helix</keyword>
<dbReference type="GO" id="GO:0005789">
    <property type="term" value="C:endoplasmic reticulum membrane"/>
    <property type="evidence" value="ECO:0007669"/>
    <property type="project" value="UniProtKB-SubCell"/>
</dbReference>
<evidence type="ECO:0000256" key="1">
    <source>
        <dbReference type="ARBA" id="ARBA00004477"/>
    </source>
</evidence>
<proteinExistence type="inferred from homology"/>
<keyword evidence="4" id="KW-0256">Endoplasmic reticulum</keyword>
<evidence type="ECO:0000256" key="8">
    <source>
        <dbReference type="SAM" id="Phobius"/>
    </source>
</evidence>
<evidence type="ECO:0000256" key="7">
    <source>
        <dbReference type="SAM" id="MobiDB-lite"/>
    </source>
</evidence>
<organism evidence="9 10">
    <name type="scientific">Lachancea meyersii CBS 8951</name>
    <dbReference type="NCBI Taxonomy" id="1266667"/>
    <lineage>
        <taxon>Eukaryota</taxon>
        <taxon>Fungi</taxon>
        <taxon>Dikarya</taxon>
        <taxon>Ascomycota</taxon>
        <taxon>Saccharomycotina</taxon>
        <taxon>Saccharomycetes</taxon>
        <taxon>Saccharomycetales</taxon>
        <taxon>Saccharomycetaceae</taxon>
        <taxon>Lachancea</taxon>
    </lineage>
</organism>
<evidence type="ECO:0000313" key="9">
    <source>
        <dbReference type="EMBL" id="SCV02935.1"/>
    </source>
</evidence>
<evidence type="ECO:0000256" key="6">
    <source>
        <dbReference type="ARBA" id="ARBA00023136"/>
    </source>
</evidence>
<dbReference type="InterPro" id="IPR025929">
    <property type="entry name" value="INSIG_fam"/>
</dbReference>
<dbReference type="PANTHER" id="PTHR15301">
    <property type="entry name" value="INSULIN-INDUCED GENE 1"/>
    <property type="match status" value="1"/>
</dbReference>
<protein>
    <submittedName>
        <fullName evidence="9">LAME_0H06392g1_1</fullName>
    </submittedName>
</protein>
<dbReference type="OrthoDB" id="205546at2759"/>
<evidence type="ECO:0000313" key="10">
    <source>
        <dbReference type="Proteomes" id="UP000191144"/>
    </source>
</evidence>
<evidence type="ECO:0000256" key="5">
    <source>
        <dbReference type="ARBA" id="ARBA00022989"/>
    </source>
</evidence>
<dbReference type="Pfam" id="PF07281">
    <property type="entry name" value="INSIG"/>
    <property type="match status" value="1"/>
</dbReference>
<feature type="transmembrane region" description="Helical" evidence="8">
    <location>
        <begin position="161"/>
        <end position="179"/>
    </location>
</feature>
<feature type="compositionally biased region" description="Polar residues" evidence="7">
    <location>
        <begin position="1"/>
        <end position="11"/>
    </location>
</feature>
<dbReference type="AlphaFoldDB" id="A0A1G4KEN3"/>
<feature type="transmembrane region" description="Helical" evidence="8">
    <location>
        <begin position="132"/>
        <end position="149"/>
    </location>
</feature>
<name>A0A1G4KEN3_9SACH</name>
<dbReference type="GO" id="GO:0016126">
    <property type="term" value="P:sterol biosynthetic process"/>
    <property type="evidence" value="ECO:0007669"/>
    <property type="project" value="TreeGrafter"/>
</dbReference>
<feature type="transmembrane region" description="Helical" evidence="8">
    <location>
        <begin position="236"/>
        <end position="258"/>
    </location>
</feature>
<keyword evidence="10" id="KW-1185">Reference proteome</keyword>
<dbReference type="Proteomes" id="UP000191144">
    <property type="component" value="Chromosome H"/>
</dbReference>
<evidence type="ECO:0000256" key="4">
    <source>
        <dbReference type="ARBA" id="ARBA00022824"/>
    </source>
</evidence>
<accession>A0A1G4KEN3</accession>
<evidence type="ECO:0000256" key="2">
    <source>
        <dbReference type="ARBA" id="ARBA00007475"/>
    </source>
</evidence>